<dbReference type="AlphaFoldDB" id="F2JJI9"/>
<evidence type="ECO:0000256" key="1">
    <source>
        <dbReference type="ARBA" id="ARBA00004752"/>
    </source>
</evidence>
<evidence type="ECO:0000313" key="9">
    <source>
        <dbReference type="EMBL" id="ADZ85584.1"/>
    </source>
</evidence>
<dbReference type="MEROPS" id="C82.001"/>
<feature type="domain" description="L,D-TPase catalytic" evidence="8">
    <location>
        <begin position="373"/>
        <end position="492"/>
    </location>
</feature>
<dbReference type="GO" id="GO:0008360">
    <property type="term" value="P:regulation of cell shape"/>
    <property type="evidence" value="ECO:0007669"/>
    <property type="project" value="UniProtKB-UniRule"/>
</dbReference>
<dbReference type="KEGG" id="cle:Clole_3905"/>
<keyword evidence="2" id="KW-0808">Transferase</keyword>
<dbReference type="GO" id="GO:0016740">
    <property type="term" value="F:transferase activity"/>
    <property type="evidence" value="ECO:0007669"/>
    <property type="project" value="UniProtKB-KW"/>
</dbReference>
<feature type="active site" description="Proton donor/acceptor" evidence="6">
    <location>
        <position position="447"/>
    </location>
</feature>
<accession>F2JJI9</accession>
<dbReference type="PANTHER" id="PTHR30582">
    <property type="entry name" value="L,D-TRANSPEPTIDASE"/>
    <property type="match status" value="1"/>
</dbReference>
<dbReference type="EMBL" id="CP002582">
    <property type="protein sequence ID" value="ADZ85584.1"/>
    <property type="molecule type" value="Genomic_DNA"/>
</dbReference>
<feature type="transmembrane region" description="Helical" evidence="7">
    <location>
        <begin position="43"/>
        <end position="71"/>
    </location>
</feature>
<keyword evidence="4 6" id="KW-0573">Peptidoglycan synthesis</keyword>
<dbReference type="InterPro" id="IPR005490">
    <property type="entry name" value="LD_TPept_cat_dom"/>
</dbReference>
<proteinExistence type="predicted"/>
<evidence type="ECO:0000256" key="3">
    <source>
        <dbReference type="ARBA" id="ARBA00022960"/>
    </source>
</evidence>
<dbReference type="Pfam" id="PF03734">
    <property type="entry name" value="YkuD"/>
    <property type="match status" value="1"/>
</dbReference>
<dbReference type="STRING" id="642492.Clole_3905"/>
<keyword evidence="3 6" id="KW-0133">Cell shape</keyword>
<dbReference type="eggNOG" id="COG1376">
    <property type="taxonomic scope" value="Bacteria"/>
</dbReference>
<evidence type="ECO:0000256" key="7">
    <source>
        <dbReference type="SAM" id="Phobius"/>
    </source>
</evidence>
<feature type="active site" description="Nucleophile" evidence="6">
    <location>
        <position position="468"/>
    </location>
</feature>
<keyword evidence="7" id="KW-0812">Transmembrane</keyword>
<dbReference type="InterPro" id="IPR038054">
    <property type="entry name" value="LD_TPept-like_central_sf"/>
</dbReference>
<evidence type="ECO:0000256" key="5">
    <source>
        <dbReference type="ARBA" id="ARBA00023316"/>
    </source>
</evidence>
<keyword evidence="7" id="KW-0472">Membrane</keyword>
<evidence type="ECO:0000256" key="4">
    <source>
        <dbReference type="ARBA" id="ARBA00022984"/>
    </source>
</evidence>
<dbReference type="UniPathway" id="UPA00219"/>
<sequence length="495" mass="56188">MKWKDQLNSVKCKVLNIKLLQTVCTISKKIKESLKKRIKNKKLFIAISMTIGSLSLLYIGGVIYFTGHFYWGTQMNGIKIGGSNLEEAVTKVEDTSKYYILELRERQGQLELIKGSDIELVYQMSKGITEAKENQNPWSWPWHIFEATHLEVTKEISYNPQLLQDKVNTLTCLTDQYIRKPVDASIKYIDGSYQIVEGDKGNTVDPIVLYTAVSKAIKAEDKILDLDKQSCYKKALYDKESKKLKNLQDELNHYLKAEITYDFGDKQEVIGQTQISSWLSVNEQMQVVLDEEAVADYIIGLANSYDTLGQERYFTTSTGRRVKVKGGDYGWKLNVQDEIGEVIELLKQGKPVKRMPLYTQSALKLGKDDIGSTYVEINLSKQYMWFYKEGKLVVKSDIVTGNLKKHYDTPEGTYTLDYKKPNAVLRGPGYATPVKYWMPFNGGIGLHDASWRDAFGGEIYRTNGSHGCVNLPSKVAGDIFSNIESGVPVVCYFEN</sequence>
<comment type="pathway">
    <text evidence="1 6">Cell wall biogenesis; peptidoglycan biosynthesis.</text>
</comment>
<dbReference type="GO" id="GO:0071972">
    <property type="term" value="F:peptidoglycan L,D-transpeptidase activity"/>
    <property type="evidence" value="ECO:0007669"/>
    <property type="project" value="TreeGrafter"/>
</dbReference>
<dbReference type="Proteomes" id="UP000008467">
    <property type="component" value="Chromosome"/>
</dbReference>
<dbReference type="PROSITE" id="PS52029">
    <property type="entry name" value="LD_TPASE"/>
    <property type="match status" value="1"/>
</dbReference>
<dbReference type="GO" id="GO:0005576">
    <property type="term" value="C:extracellular region"/>
    <property type="evidence" value="ECO:0007669"/>
    <property type="project" value="TreeGrafter"/>
</dbReference>
<dbReference type="GO" id="GO:0071555">
    <property type="term" value="P:cell wall organization"/>
    <property type="evidence" value="ECO:0007669"/>
    <property type="project" value="UniProtKB-UniRule"/>
</dbReference>
<keyword evidence="5 6" id="KW-0961">Cell wall biogenesis/degradation</keyword>
<dbReference type="SUPFAM" id="SSF141523">
    <property type="entry name" value="L,D-transpeptidase catalytic domain-like"/>
    <property type="match status" value="1"/>
</dbReference>
<dbReference type="HOGENOM" id="CLU_022707_2_1_9"/>
<dbReference type="GO" id="GO:0018104">
    <property type="term" value="P:peptidoglycan-protein cross-linking"/>
    <property type="evidence" value="ECO:0007669"/>
    <property type="project" value="TreeGrafter"/>
</dbReference>
<reference evidence="9 10" key="1">
    <citation type="journal article" date="2011" name="J. Bacteriol.">
        <title>Complete genome sequence of the cellulose-degrading bacterium Cellulosilyticum lentocellum.</title>
        <authorList>
            <consortium name="US DOE Joint Genome Institute"/>
            <person name="Miller D.A."/>
            <person name="Suen G."/>
            <person name="Bruce D."/>
            <person name="Copeland A."/>
            <person name="Cheng J.F."/>
            <person name="Detter C."/>
            <person name="Goodwin L.A."/>
            <person name="Han C.S."/>
            <person name="Hauser L.J."/>
            <person name="Land M.L."/>
            <person name="Lapidus A."/>
            <person name="Lucas S."/>
            <person name="Meincke L."/>
            <person name="Pitluck S."/>
            <person name="Tapia R."/>
            <person name="Teshima H."/>
            <person name="Woyke T."/>
            <person name="Fox B.G."/>
            <person name="Angert E.R."/>
            <person name="Currie C.R."/>
        </authorList>
    </citation>
    <scope>NUCLEOTIDE SEQUENCE [LARGE SCALE GENOMIC DNA]</scope>
    <source>
        <strain evidence="10">ATCC 49066 / DSM 5427 / NCIMB 11756 / RHM5</strain>
    </source>
</reference>
<protein>
    <submittedName>
        <fullName evidence="9">ErfK/YbiS/YcfS/YnhG family protein</fullName>
    </submittedName>
</protein>
<name>F2JJI9_CELLD</name>
<dbReference type="Gene3D" id="3.10.20.800">
    <property type="match status" value="1"/>
</dbReference>
<dbReference type="Gene3D" id="2.40.440.10">
    <property type="entry name" value="L,D-transpeptidase catalytic domain-like"/>
    <property type="match status" value="1"/>
</dbReference>
<dbReference type="InterPro" id="IPR038063">
    <property type="entry name" value="Transpep_catalytic_dom"/>
</dbReference>
<evidence type="ECO:0000259" key="8">
    <source>
        <dbReference type="PROSITE" id="PS52029"/>
    </source>
</evidence>
<keyword evidence="10" id="KW-1185">Reference proteome</keyword>
<dbReference type="CDD" id="cd16913">
    <property type="entry name" value="YkuD_like"/>
    <property type="match status" value="1"/>
</dbReference>
<evidence type="ECO:0000313" key="10">
    <source>
        <dbReference type="Proteomes" id="UP000008467"/>
    </source>
</evidence>
<dbReference type="RefSeq" id="WP_013658858.1">
    <property type="nucleotide sequence ID" value="NC_015275.1"/>
</dbReference>
<evidence type="ECO:0000256" key="6">
    <source>
        <dbReference type="PROSITE-ProRule" id="PRU01373"/>
    </source>
</evidence>
<dbReference type="SUPFAM" id="SSF143985">
    <property type="entry name" value="L,D-transpeptidase pre-catalytic domain-like"/>
    <property type="match status" value="1"/>
</dbReference>
<evidence type="ECO:0000256" key="2">
    <source>
        <dbReference type="ARBA" id="ARBA00022679"/>
    </source>
</evidence>
<dbReference type="PANTHER" id="PTHR30582:SF33">
    <property type="entry name" value="EXPORTED PROTEIN"/>
    <property type="match status" value="1"/>
</dbReference>
<keyword evidence="7" id="KW-1133">Transmembrane helix</keyword>
<dbReference type="InterPro" id="IPR050979">
    <property type="entry name" value="LD-transpeptidase"/>
</dbReference>
<dbReference type="Pfam" id="PF12229">
    <property type="entry name" value="PG_binding_4"/>
    <property type="match status" value="2"/>
</dbReference>
<dbReference type="InterPro" id="IPR022029">
    <property type="entry name" value="YoaR-like_PG-bd"/>
</dbReference>
<organism evidence="9 10">
    <name type="scientific">Cellulosilyticum lentocellum (strain ATCC 49066 / DSM 5427 / NCIMB 11756 / RHM5)</name>
    <name type="common">Clostridium lentocellum</name>
    <dbReference type="NCBI Taxonomy" id="642492"/>
    <lineage>
        <taxon>Bacteria</taxon>
        <taxon>Bacillati</taxon>
        <taxon>Bacillota</taxon>
        <taxon>Clostridia</taxon>
        <taxon>Lachnospirales</taxon>
        <taxon>Cellulosilyticaceae</taxon>
        <taxon>Cellulosilyticum</taxon>
    </lineage>
</organism>
<gene>
    <name evidence="9" type="ordered locus">Clole_3905</name>
</gene>